<keyword evidence="2 5" id="KW-0689">Ribosomal protein</keyword>
<reference evidence="5" key="1">
    <citation type="submission" date="2022-05" db="EMBL/GenBank/DDBJ databases">
        <authorList>
            <person name="Oliphant S.A."/>
            <person name="Watson-Haigh N.S."/>
            <person name="Sumby K.M."/>
            <person name="Gardner J.M."/>
            <person name="Jiranek V."/>
        </authorList>
    </citation>
    <scope>NUCLEOTIDE SEQUENCE</scope>
    <source>
        <strain evidence="5">Ru20-1</strain>
    </source>
</reference>
<sequence>MTQTRVALACSVCGARNYQVAGGKLSHRLSLKKYCRHCGKQTLHQVTR</sequence>
<gene>
    <name evidence="5" type="primary">rpmG</name>
    <name evidence="5" type="ORF">M8332_01625</name>
</gene>
<dbReference type="Gene3D" id="2.20.28.120">
    <property type="entry name" value="Ribosomal protein L33"/>
    <property type="match status" value="1"/>
</dbReference>
<accession>A0ABY5C5X6</accession>
<dbReference type="InterPro" id="IPR038584">
    <property type="entry name" value="Ribosomal_bL33_sf"/>
</dbReference>
<dbReference type="InterPro" id="IPR001705">
    <property type="entry name" value="Ribosomal_bL33"/>
</dbReference>
<protein>
    <recommendedName>
        <fullName evidence="4">Large ribosomal subunit protein bL33</fullName>
    </recommendedName>
</protein>
<dbReference type="SUPFAM" id="SSF57829">
    <property type="entry name" value="Zn-binding ribosomal proteins"/>
    <property type="match status" value="1"/>
</dbReference>
<comment type="similarity">
    <text evidence="1">Belongs to the bacterial ribosomal protein bL33 family.</text>
</comment>
<evidence type="ECO:0000256" key="4">
    <source>
        <dbReference type="ARBA" id="ARBA00035176"/>
    </source>
</evidence>
<proteinExistence type="inferred from homology"/>
<name>A0ABY5C5X6_9LACO</name>
<evidence type="ECO:0000256" key="2">
    <source>
        <dbReference type="ARBA" id="ARBA00022980"/>
    </source>
</evidence>
<dbReference type="InterPro" id="IPR011332">
    <property type="entry name" value="Ribosomal_zn-bd"/>
</dbReference>
<evidence type="ECO:0000256" key="3">
    <source>
        <dbReference type="ARBA" id="ARBA00023274"/>
    </source>
</evidence>
<evidence type="ECO:0000313" key="5">
    <source>
        <dbReference type="EMBL" id="USS93578.1"/>
    </source>
</evidence>
<dbReference type="GO" id="GO:0005840">
    <property type="term" value="C:ribosome"/>
    <property type="evidence" value="ECO:0007669"/>
    <property type="project" value="UniProtKB-KW"/>
</dbReference>
<dbReference type="NCBIfam" id="NF001764">
    <property type="entry name" value="PRK00504.1"/>
    <property type="match status" value="1"/>
</dbReference>
<evidence type="ECO:0000313" key="6">
    <source>
        <dbReference type="Proteomes" id="UP001057532"/>
    </source>
</evidence>
<keyword evidence="3" id="KW-0687">Ribonucleoprotein</keyword>
<dbReference type="Proteomes" id="UP001057532">
    <property type="component" value="Chromosome"/>
</dbReference>
<keyword evidence="6" id="KW-1185">Reference proteome</keyword>
<dbReference type="NCBIfam" id="TIGR01023">
    <property type="entry name" value="rpmG_bact"/>
    <property type="match status" value="1"/>
</dbReference>
<evidence type="ECO:0000256" key="1">
    <source>
        <dbReference type="ARBA" id="ARBA00007596"/>
    </source>
</evidence>
<dbReference type="RefSeq" id="WP_252780444.1">
    <property type="nucleotide sequence ID" value="NZ_CP097478.1"/>
</dbReference>
<dbReference type="EMBL" id="CP097478">
    <property type="protein sequence ID" value="USS93578.1"/>
    <property type="molecule type" value="Genomic_DNA"/>
</dbReference>
<organism evidence="5 6">
    <name type="scientific">Fructilactobacillus ixorae</name>
    <dbReference type="NCBI Taxonomy" id="1750535"/>
    <lineage>
        <taxon>Bacteria</taxon>
        <taxon>Bacillati</taxon>
        <taxon>Bacillota</taxon>
        <taxon>Bacilli</taxon>
        <taxon>Lactobacillales</taxon>
        <taxon>Lactobacillaceae</taxon>
        <taxon>Fructilactobacillus</taxon>
    </lineage>
</organism>
<dbReference type="Pfam" id="PF00471">
    <property type="entry name" value="Ribosomal_L33"/>
    <property type="match status" value="1"/>
</dbReference>